<accession>A0A2G1MG80</accession>
<evidence type="ECO:0000313" key="7">
    <source>
        <dbReference type="EMBL" id="PHP27746.1"/>
    </source>
</evidence>
<dbReference type="SUPFAM" id="SSF54368">
    <property type="entry name" value="Glutamine synthetase, N-terminal domain"/>
    <property type="match status" value="1"/>
</dbReference>
<dbReference type="OrthoDB" id="9807095at2"/>
<evidence type="ECO:0000256" key="4">
    <source>
        <dbReference type="PROSITE-ProRule" id="PRU01331"/>
    </source>
</evidence>
<dbReference type="GO" id="GO:0004356">
    <property type="term" value="F:glutamine synthetase activity"/>
    <property type="evidence" value="ECO:0007669"/>
    <property type="project" value="InterPro"/>
</dbReference>
<evidence type="ECO:0000259" key="6">
    <source>
        <dbReference type="PROSITE" id="PS51987"/>
    </source>
</evidence>
<dbReference type="Gene3D" id="3.30.590.10">
    <property type="entry name" value="Glutamine synthetase/guanido kinase, catalytic domain"/>
    <property type="match status" value="1"/>
</dbReference>
<dbReference type="PROSITE" id="PS51987">
    <property type="entry name" value="GS_CATALYTIC"/>
    <property type="match status" value="1"/>
</dbReference>
<reference evidence="7 8" key="1">
    <citation type="submission" date="2017-08" db="EMBL/GenBank/DDBJ databases">
        <title>Draft Genome Sequence of Loktanella cinnabarina Strain XM1, Isolated from Coastal Surface Water.</title>
        <authorList>
            <person name="Ma R."/>
            <person name="Wang J."/>
            <person name="Wang Q."/>
            <person name="Ma Z."/>
            <person name="Li J."/>
            <person name="Chen L."/>
        </authorList>
    </citation>
    <scope>NUCLEOTIDE SEQUENCE [LARGE SCALE GENOMIC DNA]</scope>
    <source>
        <strain evidence="7 8">XM1</strain>
    </source>
</reference>
<evidence type="ECO:0000313" key="8">
    <source>
        <dbReference type="Proteomes" id="UP000221860"/>
    </source>
</evidence>
<sequence>MSLTPSLQADTPQEMELENIFGCVCDLNGVLRGKRMPADQLDKVMAGSVRMPLSIVGLDIWGEDIEGGAMVFETGDADGICMPTGRGAMPMSWTRKPTALIPLWMTEEGGAPFLGDPRRALANVVDRFKAHGLTPVVATELEFYLFDPTDDLPAPPCSPITGKRLMSDGALCLDELEHFDAFLNDVYAACLSQGIPADSAISENGAGQFEINMRHLADPMRAADDALLFKRVVRGIARQHGFGATFMAKPYGDRAGSGFHVHMSLADAEGRNLFDNGGDDGTPMMLNAVAGLLETIQQNALTFAPHENSFRRLLPGAHAPSNVAWGYENRTAAIRIPGGESRARRIEHRVAGADANPYLVLASVLGGALLGIERELTPPPAITGDAYSLDLPHLPLDWATAIRTFQNGALVPEIYSRRLQRMFVECKKQEQARFNRHVTELEFHSYLEIV</sequence>
<keyword evidence="8" id="KW-1185">Reference proteome</keyword>
<comment type="similarity">
    <text evidence="4 5">Belongs to the glutamine synthetase family.</text>
</comment>
<dbReference type="EMBL" id="NQWH01000012">
    <property type="protein sequence ID" value="PHP27746.1"/>
    <property type="molecule type" value="Genomic_DNA"/>
</dbReference>
<proteinExistence type="inferred from homology"/>
<dbReference type="PANTHER" id="PTHR43785">
    <property type="entry name" value="GAMMA-GLUTAMYLPUTRESCINE SYNTHETASE"/>
    <property type="match status" value="1"/>
</dbReference>
<dbReference type="InterPro" id="IPR008146">
    <property type="entry name" value="Gln_synth_cat_dom"/>
</dbReference>
<dbReference type="PROSITE" id="PS00181">
    <property type="entry name" value="GLNA_ATP"/>
    <property type="match status" value="1"/>
</dbReference>
<dbReference type="InterPro" id="IPR036651">
    <property type="entry name" value="Gln_synt_N_sf"/>
</dbReference>
<dbReference type="SMART" id="SM01230">
    <property type="entry name" value="Gln-synt_C"/>
    <property type="match status" value="1"/>
</dbReference>
<organism evidence="7 8">
    <name type="scientific">Limimaricola cinnabarinus</name>
    <dbReference type="NCBI Taxonomy" id="1125964"/>
    <lineage>
        <taxon>Bacteria</taxon>
        <taxon>Pseudomonadati</taxon>
        <taxon>Pseudomonadota</taxon>
        <taxon>Alphaproteobacteria</taxon>
        <taxon>Rhodobacterales</taxon>
        <taxon>Paracoccaceae</taxon>
        <taxon>Limimaricola</taxon>
    </lineage>
</organism>
<comment type="cofactor">
    <cofactor evidence="1">
        <name>Mg(2+)</name>
        <dbReference type="ChEBI" id="CHEBI:18420"/>
    </cofactor>
</comment>
<dbReference type="RefSeq" id="WP_099276959.1">
    <property type="nucleotide sequence ID" value="NZ_CANMUC010000012.1"/>
</dbReference>
<keyword evidence="3" id="KW-0460">Magnesium</keyword>
<protein>
    <submittedName>
        <fullName evidence="7">Glutamine synthetase</fullName>
    </submittedName>
</protein>
<gene>
    <name evidence="7" type="ORF">CJ301_10160</name>
</gene>
<feature type="domain" description="GS catalytic" evidence="6">
    <location>
        <begin position="117"/>
        <end position="450"/>
    </location>
</feature>
<keyword evidence="2" id="KW-0436">Ligase</keyword>
<dbReference type="GO" id="GO:0006598">
    <property type="term" value="P:polyamine catabolic process"/>
    <property type="evidence" value="ECO:0007669"/>
    <property type="project" value="TreeGrafter"/>
</dbReference>
<dbReference type="InterPro" id="IPR014746">
    <property type="entry name" value="Gln_synth/guanido_kin_cat_dom"/>
</dbReference>
<dbReference type="Pfam" id="PF00120">
    <property type="entry name" value="Gln-synt_C"/>
    <property type="match status" value="1"/>
</dbReference>
<evidence type="ECO:0000256" key="1">
    <source>
        <dbReference type="ARBA" id="ARBA00001946"/>
    </source>
</evidence>
<dbReference type="GO" id="GO:0006542">
    <property type="term" value="P:glutamine biosynthetic process"/>
    <property type="evidence" value="ECO:0007669"/>
    <property type="project" value="InterPro"/>
</dbReference>
<dbReference type="Proteomes" id="UP000221860">
    <property type="component" value="Unassembled WGS sequence"/>
</dbReference>
<dbReference type="AlphaFoldDB" id="A0A2G1MG80"/>
<evidence type="ECO:0000256" key="2">
    <source>
        <dbReference type="ARBA" id="ARBA00022598"/>
    </source>
</evidence>
<dbReference type="InterPro" id="IPR027303">
    <property type="entry name" value="Gln_synth_gly_rich_site"/>
</dbReference>
<comment type="caution">
    <text evidence="7">The sequence shown here is derived from an EMBL/GenBank/DDBJ whole genome shotgun (WGS) entry which is preliminary data.</text>
</comment>
<name>A0A2G1MG80_9RHOB</name>
<evidence type="ECO:0000256" key="3">
    <source>
        <dbReference type="ARBA" id="ARBA00022842"/>
    </source>
</evidence>
<evidence type="ECO:0000256" key="5">
    <source>
        <dbReference type="RuleBase" id="RU000384"/>
    </source>
</evidence>
<dbReference type="SUPFAM" id="SSF55931">
    <property type="entry name" value="Glutamine synthetase/guanido kinase"/>
    <property type="match status" value="1"/>
</dbReference>
<dbReference type="PANTHER" id="PTHR43785:SF12">
    <property type="entry name" value="TYPE-1 GLUTAMINE SYNTHETASE 2"/>
    <property type="match status" value="1"/>
</dbReference>